<feature type="non-terminal residue" evidence="8">
    <location>
        <position position="1"/>
    </location>
</feature>
<comment type="subcellular location">
    <subcellularLocation>
        <location evidence="1 6">Endoplasmic reticulum membrane</location>
        <topology evidence="1 6">Multi-pass membrane protein</topology>
    </subcellularLocation>
</comment>
<reference evidence="9" key="1">
    <citation type="submission" date="2022-10" db="EMBL/GenBank/DDBJ databases">
        <title>Genome assembly of Pristionchus species.</title>
        <authorList>
            <person name="Yoshida K."/>
            <person name="Sommer R.J."/>
        </authorList>
    </citation>
    <scope>NUCLEOTIDE SEQUENCE [LARGE SCALE GENOMIC DNA]</scope>
    <source>
        <strain evidence="9">RS5460</strain>
    </source>
</reference>
<keyword evidence="4 6" id="KW-1133">Transmembrane helix</keyword>
<dbReference type="GO" id="GO:0030424">
    <property type="term" value="C:axon"/>
    <property type="evidence" value="ECO:0007669"/>
    <property type="project" value="TreeGrafter"/>
</dbReference>
<feature type="transmembrane region" description="Helical" evidence="6">
    <location>
        <begin position="15"/>
        <end position="38"/>
    </location>
</feature>
<dbReference type="InterPro" id="IPR003388">
    <property type="entry name" value="Reticulon"/>
</dbReference>
<organism evidence="8 9">
    <name type="scientific">Pristionchus mayeri</name>
    <dbReference type="NCBI Taxonomy" id="1317129"/>
    <lineage>
        <taxon>Eukaryota</taxon>
        <taxon>Metazoa</taxon>
        <taxon>Ecdysozoa</taxon>
        <taxon>Nematoda</taxon>
        <taxon>Chromadorea</taxon>
        <taxon>Rhabditida</taxon>
        <taxon>Rhabditina</taxon>
        <taxon>Diplogasteromorpha</taxon>
        <taxon>Diplogasteroidea</taxon>
        <taxon>Neodiplogasteridae</taxon>
        <taxon>Pristionchus</taxon>
    </lineage>
</organism>
<dbReference type="PANTHER" id="PTHR45799:SF2">
    <property type="entry name" value="RETICULON-LIKE PROTEIN"/>
    <property type="match status" value="1"/>
</dbReference>
<keyword evidence="9" id="KW-1185">Reference proteome</keyword>
<dbReference type="InterPro" id="IPR046964">
    <property type="entry name" value="RTN1-4"/>
</dbReference>
<dbReference type="EMBL" id="BTRK01000006">
    <property type="protein sequence ID" value="GMR59450.1"/>
    <property type="molecule type" value="Genomic_DNA"/>
</dbReference>
<protein>
    <recommendedName>
        <fullName evidence="6">Reticulon-like protein</fullName>
    </recommendedName>
</protein>
<evidence type="ECO:0000259" key="7">
    <source>
        <dbReference type="PROSITE" id="PS50845"/>
    </source>
</evidence>
<dbReference type="Pfam" id="PF02453">
    <property type="entry name" value="Reticulon"/>
    <property type="match status" value="1"/>
</dbReference>
<evidence type="ECO:0000256" key="3">
    <source>
        <dbReference type="ARBA" id="ARBA00022824"/>
    </source>
</evidence>
<comment type="caution">
    <text evidence="8">The sequence shown here is derived from an EMBL/GenBank/DDBJ whole genome shotgun (WGS) entry which is preliminary data.</text>
</comment>
<dbReference type="AlphaFoldDB" id="A0AAN5DB97"/>
<keyword evidence="2 6" id="KW-0812">Transmembrane</keyword>
<evidence type="ECO:0000256" key="4">
    <source>
        <dbReference type="ARBA" id="ARBA00022989"/>
    </source>
</evidence>
<evidence type="ECO:0000256" key="1">
    <source>
        <dbReference type="ARBA" id="ARBA00004477"/>
    </source>
</evidence>
<dbReference type="GO" id="GO:0005789">
    <property type="term" value="C:endoplasmic reticulum membrane"/>
    <property type="evidence" value="ECO:0007669"/>
    <property type="project" value="UniProtKB-SubCell"/>
</dbReference>
<keyword evidence="3 6" id="KW-0256">Endoplasmic reticulum</keyword>
<evidence type="ECO:0000313" key="9">
    <source>
        <dbReference type="Proteomes" id="UP001328107"/>
    </source>
</evidence>
<gene>
    <name evidence="8" type="ORF">PMAYCL1PPCAC_29645</name>
</gene>
<feature type="domain" description="Reticulon" evidence="7">
    <location>
        <begin position="1"/>
        <end position="195"/>
    </location>
</feature>
<proteinExistence type="predicted"/>
<name>A0AAN5DB97_9BILA</name>
<sequence>VLDLIYWRDPKKSGIALGAILTILFILTRFPLITVLSYSGLALLTGTLGFRVLKTIEAQIKKTDGPNPFQPYLEQELSIPQDRVREQVDVVVEHVQCLARQLRRLFLVESIVDSVKFGLLLWSLTYIGAWFSGCTLLFLAIIAIFSIPKIYETYQEPIDAQLAIVKGHIDNVTNLVEEKLPFLKRSVAEAAKKDE</sequence>
<dbReference type="PANTHER" id="PTHR45799">
    <property type="entry name" value="RETICULON-LIKE PROTEIN"/>
    <property type="match status" value="1"/>
</dbReference>
<evidence type="ECO:0000256" key="5">
    <source>
        <dbReference type="ARBA" id="ARBA00023136"/>
    </source>
</evidence>
<evidence type="ECO:0000256" key="2">
    <source>
        <dbReference type="ARBA" id="ARBA00022692"/>
    </source>
</evidence>
<accession>A0AAN5DB97</accession>
<dbReference type="Gene3D" id="1.20.5.2480">
    <property type="match status" value="1"/>
</dbReference>
<dbReference type="PROSITE" id="PS50845">
    <property type="entry name" value="RETICULON"/>
    <property type="match status" value="1"/>
</dbReference>
<evidence type="ECO:0000313" key="8">
    <source>
        <dbReference type="EMBL" id="GMR59450.1"/>
    </source>
</evidence>
<feature type="transmembrane region" description="Helical" evidence="6">
    <location>
        <begin position="119"/>
        <end position="145"/>
    </location>
</feature>
<evidence type="ECO:0000256" key="6">
    <source>
        <dbReference type="RuleBase" id="RU363132"/>
    </source>
</evidence>
<keyword evidence="5 6" id="KW-0472">Membrane</keyword>
<dbReference type="Proteomes" id="UP001328107">
    <property type="component" value="Unassembled WGS sequence"/>
</dbReference>